<dbReference type="InterPro" id="IPR036291">
    <property type="entry name" value="NAD(P)-bd_dom_sf"/>
</dbReference>
<dbReference type="SUPFAM" id="SSF50129">
    <property type="entry name" value="GroES-like"/>
    <property type="match status" value="1"/>
</dbReference>
<dbReference type="SMART" id="SM00829">
    <property type="entry name" value="PKS_ER"/>
    <property type="match status" value="1"/>
</dbReference>
<name>A0A934UT37_9BURK</name>
<dbReference type="CDD" id="cd05289">
    <property type="entry name" value="MDR_like_2"/>
    <property type="match status" value="1"/>
</dbReference>
<dbReference type="PROSITE" id="PS01162">
    <property type="entry name" value="QOR_ZETA_CRYSTAL"/>
    <property type="match status" value="1"/>
</dbReference>
<organism evidence="3 4">
    <name type="scientific">Ramlibacter algicola</name>
    <dbReference type="NCBI Taxonomy" id="2795217"/>
    <lineage>
        <taxon>Bacteria</taxon>
        <taxon>Pseudomonadati</taxon>
        <taxon>Pseudomonadota</taxon>
        <taxon>Betaproteobacteria</taxon>
        <taxon>Burkholderiales</taxon>
        <taxon>Comamonadaceae</taxon>
        <taxon>Ramlibacter</taxon>
    </lineage>
</organism>
<keyword evidence="1" id="KW-0560">Oxidoreductase</keyword>
<gene>
    <name evidence="3" type="ORF">I8E28_20010</name>
</gene>
<dbReference type="AlphaFoldDB" id="A0A934UT37"/>
<dbReference type="InterPro" id="IPR013154">
    <property type="entry name" value="ADH-like_N"/>
</dbReference>
<dbReference type="Pfam" id="PF13602">
    <property type="entry name" value="ADH_zinc_N_2"/>
    <property type="match status" value="1"/>
</dbReference>
<keyword evidence="4" id="KW-1185">Reference proteome</keyword>
<dbReference type="PANTHER" id="PTHR11695:SF294">
    <property type="entry name" value="RETICULON-4-INTERACTING PROTEIN 1, MITOCHONDRIAL"/>
    <property type="match status" value="1"/>
</dbReference>
<dbReference type="GO" id="GO:0016491">
    <property type="term" value="F:oxidoreductase activity"/>
    <property type="evidence" value="ECO:0007669"/>
    <property type="project" value="UniProtKB-KW"/>
</dbReference>
<dbReference type="Gene3D" id="3.40.50.720">
    <property type="entry name" value="NAD(P)-binding Rossmann-like Domain"/>
    <property type="match status" value="1"/>
</dbReference>
<reference evidence="3" key="1">
    <citation type="submission" date="2020-12" db="EMBL/GenBank/DDBJ databases">
        <title>Ramlibacter sp. nov., isolated from a freshwater alga, Cryptomonas.</title>
        <authorList>
            <person name="Kim H.M."/>
            <person name="Jeon C.O."/>
        </authorList>
    </citation>
    <scope>NUCLEOTIDE SEQUENCE</scope>
    <source>
        <strain evidence="3">CrO1</strain>
    </source>
</reference>
<dbReference type="Proteomes" id="UP000617041">
    <property type="component" value="Unassembled WGS sequence"/>
</dbReference>
<accession>A0A934UT37</accession>
<feature type="domain" description="Enoyl reductase (ER)" evidence="2">
    <location>
        <begin position="18"/>
        <end position="315"/>
    </location>
</feature>
<protein>
    <submittedName>
        <fullName evidence="3">NADP-dependent oxidoreductase</fullName>
    </submittedName>
</protein>
<evidence type="ECO:0000313" key="3">
    <source>
        <dbReference type="EMBL" id="MBK0394900.1"/>
    </source>
</evidence>
<evidence type="ECO:0000256" key="1">
    <source>
        <dbReference type="ARBA" id="ARBA00023002"/>
    </source>
</evidence>
<dbReference type="RefSeq" id="WP_200789979.1">
    <property type="nucleotide sequence ID" value="NZ_JAEDAO010000001.1"/>
</dbReference>
<dbReference type="EMBL" id="JAEDAO010000001">
    <property type="protein sequence ID" value="MBK0394900.1"/>
    <property type="molecule type" value="Genomic_DNA"/>
</dbReference>
<comment type="caution">
    <text evidence="3">The sequence shown here is derived from an EMBL/GenBank/DDBJ whole genome shotgun (WGS) entry which is preliminary data.</text>
</comment>
<dbReference type="SUPFAM" id="SSF51735">
    <property type="entry name" value="NAD(P)-binding Rossmann-fold domains"/>
    <property type="match status" value="1"/>
</dbReference>
<dbReference type="InterPro" id="IPR050700">
    <property type="entry name" value="YIM1/Zinc_Alcohol_DH_Fams"/>
</dbReference>
<dbReference type="PANTHER" id="PTHR11695">
    <property type="entry name" value="ALCOHOL DEHYDROGENASE RELATED"/>
    <property type="match status" value="1"/>
</dbReference>
<dbReference type="GO" id="GO:0008270">
    <property type="term" value="F:zinc ion binding"/>
    <property type="evidence" value="ECO:0007669"/>
    <property type="project" value="InterPro"/>
</dbReference>
<evidence type="ECO:0000259" key="2">
    <source>
        <dbReference type="SMART" id="SM00829"/>
    </source>
</evidence>
<evidence type="ECO:0000313" key="4">
    <source>
        <dbReference type="Proteomes" id="UP000617041"/>
    </source>
</evidence>
<dbReference type="InterPro" id="IPR020843">
    <property type="entry name" value="ER"/>
</dbReference>
<dbReference type="InterPro" id="IPR002364">
    <property type="entry name" value="Quin_OxRdtase/zeta-crystal_CS"/>
</dbReference>
<sequence length="322" mass="33734">MTEPVQPSMAAMQLREWGGPLELARIPRRQPLPTEVLVRVHAAGVNPVDVFTCEGRAYNRALALPHVPGWDVSGVVEAVGYGVTRFRKGDAVFGMPWFPREGGAYAQYVTAPARHFAHKPAQVTHAEAAALPLAGLTAWQMLVEVADVQPGMRVLISGAAGGVGHLAVQVAKALGASVTATGRPEKHGFLRQLGADRLVDYTAAPVADQVSGMDVVIELVGGDTCMAMLRTMRPGGLLVSAQAAWAPGLQEAATAMGVRASAFLVEPSGSGLDAIAKLVRDGRLMPHVDAVLPLAQAAEAHARVAQRHTTGKLVLVPAGTDE</sequence>
<dbReference type="InterPro" id="IPR011032">
    <property type="entry name" value="GroES-like_sf"/>
</dbReference>
<proteinExistence type="predicted"/>
<dbReference type="Pfam" id="PF08240">
    <property type="entry name" value="ADH_N"/>
    <property type="match status" value="1"/>
</dbReference>
<dbReference type="Gene3D" id="3.90.180.10">
    <property type="entry name" value="Medium-chain alcohol dehydrogenases, catalytic domain"/>
    <property type="match status" value="1"/>
</dbReference>